<sequence>MQQMSTIKGIRQLPTKIKCNRCHRAKGKEAFSEKQQTVLRQFMAQMGSCFNPNTAELITCIPCAPQVQNEFKCKRCDKLKCRSSFSKAALRGDLRDEPTCQACTDAIARGEVSSEDATESSEDDNDDDDEEEEEFSHTAPPPSTAEGSRNGAFSGTSSTGSGGVTL</sequence>
<feature type="domain" description="Stc1" evidence="2">
    <location>
        <begin position="18"/>
        <end position="104"/>
    </location>
</feature>
<dbReference type="AlphaFoldDB" id="A0AAQ3MD32"/>
<reference evidence="3 4" key="1">
    <citation type="submission" date="2023-11" db="EMBL/GenBank/DDBJ databases">
        <title>An acidophilic fungus is an integral part of prey digestion in a carnivorous sundew plant.</title>
        <authorList>
            <person name="Tsai I.J."/>
        </authorList>
    </citation>
    <scope>NUCLEOTIDE SEQUENCE [LARGE SCALE GENOMIC DNA]</scope>
    <source>
        <strain evidence="3">169a</strain>
    </source>
</reference>
<keyword evidence="4" id="KW-1185">Reference proteome</keyword>
<evidence type="ECO:0000259" key="2">
    <source>
        <dbReference type="Pfam" id="PF12898"/>
    </source>
</evidence>
<proteinExistence type="predicted"/>
<feature type="compositionally biased region" description="Acidic residues" evidence="1">
    <location>
        <begin position="113"/>
        <end position="134"/>
    </location>
</feature>
<feature type="region of interest" description="Disordered" evidence="1">
    <location>
        <begin position="111"/>
        <end position="166"/>
    </location>
</feature>
<accession>A0AAQ3MD32</accession>
<dbReference type="Pfam" id="PF12898">
    <property type="entry name" value="Stc1"/>
    <property type="match status" value="1"/>
</dbReference>
<gene>
    <name evidence="3" type="ORF">R9X50_00620900</name>
</gene>
<dbReference type="Proteomes" id="UP001303373">
    <property type="component" value="Chromosome 10"/>
</dbReference>
<dbReference type="InterPro" id="IPR024630">
    <property type="entry name" value="Stc1"/>
</dbReference>
<organism evidence="3 4">
    <name type="scientific">Acrodontium crateriforme</name>
    <dbReference type="NCBI Taxonomy" id="150365"/>
    <lineage>
        <taxon>Eukaryota</taxon>
        <taxon>Fungi</taxon>
        <taxon>Dikarya</taxon>
        <taxon>Ascomycota</taxon>
        <taxon>Pezizomycotina</taxon>
        <taxon>Dothideomycetes</taxon>
        <taxon>Dothideomycetidae</taxon>
        <taxon>Mycosphaerellales</taxon>
        <taxon>Teratosphaeriaceae</taxon>
        <taxon>Acrodontium</taxon>
    </lineage>
</organism>
<dbReference type="EMBL" id="CP138589">
    <property type="protein sequence ID" value="WPH03332.1"/>
    <property type="molecule type" value="Genomic_DNA"/>
</dbReference>
<protein>
    <recommendedName>
        <fullName evidence="2">Stc1 domain-containing protein</fullName>
    </recommendedName>
</protein>
<name>A0AAQ3MD32_9PEZI</name>
<evidence type="ECO:0000313" key="4">
    <source>
        <dbReference type="Proteomes" id="UP001303373"/>
    </source>
</evidence>
<evidence type="ECO:0000313" key="3">
    <source>
        <dbReference type="EMBL" id="WPH03332.1"/>
    </source>
</evidence>
<evidence type="ECO:0000256" key="1">
    <source>
        <dbReference type="SAM" id="MobiDB-lite"/>
    </source>
</evidence>